<evidence type="ECO:0000256" key="2">
    <source>
        <dbReference type="ARBA" id="ARBA00022980"/>
    </source>
</evidence>
<name>L2GKZ2_VITCO</name>
<comment type="similarity">
    <text evidence="1 4">Belongs to the eukaryotic ribosomal protein eS8 family.</text>
</comment>
<dbReference type="HOGENOM" id="CLU_080597_1_0_1"/>
<gene>
    <name evidence="5" type="ORF">VICG_01997</name>
</gene>
<dbReference type="GeneID" id="19882707"/>
<evidence type="ECO:0000256" key="4">
    <source>
        <dbReference type="RuleBase" id="RU000669"/>
    </source>
</evidence>
<accession>L2GKZ2</accession>
<dbReference type="GO" id="GO:0003735">
    <property type="term" value="F:structural constituent of ribosome"/>
    <property type="evidence" value="ECO:0007669"/>
    <property type="project" value="InterPro"/>
</dbReference>
<evidence type="ECO:0000313" key="5">
    <source>
        <dbReference type="EMBL" id="ELA40967.1"/>
    </source>
</evidence>
<dbReference type="NCBIfam" id="TIGR00307">
    <property type="entry name" value="eS8"/>
    <property type="match status" value="1"/>
</dbReference>
<dbReference type="Gene3D" id="3.10.290.70">
    <property type="match status" value="1"/>
</dbReference>
<dbReference type="EMBL" id="JH370153">
    <property type="protein sequence ID" value="ELA40967.1"/>
    <property type="molecule type" value="Genomic_DNA"/>
</dbReference>
<dbReference type="GO" id="GO:0005840">
    <property type="term" value="C:ribosome"/>
    <property type="evidence" value="ECO:0007669"/>
    <property type="project" value="UniProtKB-KW"/>
</dbReference>
<dbReference type="Pfam" id="PF01201">
    <property type="entry name" value="Ribosomal_S8e"/>
    <property type="match status" value="1"/>
</dbReference>
<sequence>MGINNSGNHKKTKSGAKLGRFCKKRKNRMGRQPSNTRVGETRIREVRVRGGNLKMRALRLNSGNFKLISANFSADSPIEQVVYHPSCNELMRTNTLTKSAVVKISSEPFLEELKKTDLSEKDKVLTAMASKGFFLAIITTRPGQEGSANGYILQGEELDFYQSKLKKGKILV</sequence>
<keyword evidence="3 4" id="KW-0687">Ribonucleoprotein</keyword>
<dbReference type="OMA" id="SNKKYRA"/>
<reference evidence="6" key="1">
    <citation type="submission" date="2011-05" db="EMBL/GenBank/DDBJ databases">
        <title>The genome sequence of Vittaforma corneae strain ATCC 50505.</title>
        <authorList>
            <consortium name="The Broad Institute Genome Sequencing Platform"/>
            <person name="Cuomo C."/>
            <person name="Didier E."/>
            <person name="Bowers L."/>
            <person name="Young S.K."/>
            <person name="Zeng Q."/>
            <person name="Gargeya S."/>
            <person name="Fitzgerald M."/>
            <person name="Haas B."/>
            <person name="Abouelleil A."/>
            <person name="Alvarado L."/>
            <person name="Arachchi H.M."/>
            <person name="Berlin A."/>
            <person name="Chapman S.B."/>
            <person name="Gearin G."/>
            <person name="Goldberg J."/>
            <person name="Griggs A."/>
            <person name="Gujja S."/>
            <person name="Hansen M."/>
            <person name="Heiman D."/>
            <person name="Howarth C."/>
            <person name="Larimer J."/>
            <person name="Lui A."/>
            <person name="MacDonald P.J.P."/>
            <person name="McCowen C."/>
            <person name="Montmayeur A."/>
            <person name="Murphy C."/>
            <person name="Neiman D."/>
            <person name="Pearson M."/>
            <person name="Priest M."/>
            <person name="Roberts A."/>
            <person name="Saif S."/>
            <person name="Shea T."/>
            <person name="Sisk P."/>
            <person name="Stolte C."/>
            <person name="Sykes S."/>
            <person name="Wortman J."/>
            <person name="Nusbaum C."/>
            <person name="Birren B."/>
        </authorList>
    </citation>
    <scope>NUCLEOTIDE SEQUENCE [LARGE SCALE GENOMIC DNA]</scope>
    <source>
        <strain evidence="6">ATCC 50505</strain>
    </source>
</reference>
<protein>
    <recommendedName>
        <fullName evidence="4">40S ribosomal protein S8</fullName>
    </recommendedName>
</protein>
<proteinExistence type="inferred from homology"/>
<dbReference type="CDD" id="cd11382">
    <property type="entry name" value="Ribosomal_S8e"/>
    <property type="match status" value="1"/>
</dbReference>
<dbReference type="FunCoup" id="L2GKZ2">
    <property type="interactions" value="164"/>
</dbReference>
<dbReference type="AlphaFoldDB" id="L2GKZ2"/>
<organism evidence="5 6">
    <name type="scientific">Vittaforma corneae (strain ATCC 50505)</name>
    <name type="common">Microsporidian parasite</name>
    <name type="synonym">Nosema corneum</name>
    <dbReference type="NCBI Taxonomy" id="993615"/>
    <lineage>
        <taxon>Eukaryota</taxon>
        <taxon>Fungi</taxon>
        <taxon>Fungi incertae sedis</taxon>
        <taxon>Microsporidia</taxon>
        <taxon>Nosematidae</taxon>
        <taxon>Vittaforma</taxon>
    </lineage>
</organism>
<dbReference type="Proteomes" id="UP000011082">
    <property type="component" value="Unassembled WGS sequence"/>
</dbReference>
<dbReference type="GO" id="GO:0006412">
    <property type="term" value="P:translation"/>
    <property type="evidence" value="ECO:0007669"/>
    <property type="project" value="InterPro"/>
</dbReference>
<dbReference type="VEuPathDB" id="MicrosporidiaDB:VICG_01997"/>
<dbReference type="STRING" id="993615.L2GKZ2"/>
<dbReference type="PANTHER" id="PTHR10394">
    <property type="entry name" value="40S RIBOSOMAL PROTEIN S8"/>
    <property type="match status" value="1"/>
</dbReference>
<evidence type="ECO:0000313" key="6">
    <source>
        <dbReference type="Proteomes" id="UP000011082"/>
    </source>
</evidence>
<evidence type="ECO:0000256" key="3">
    <source>
        <dbReference type="ARBA" id="ARBA00023274"/>
    </source>
</evidence>
<evidence type="ECO:0000256" key="1">
    <source>
        <dbReference type="ARBA" id="ARBA00005257"/>
    </source>
</evidence>
<keyword evidence="6" id="KW-1185">Reference proteome</keyword>
<dbReference type="OrthoDB" id="1703270at2759"/>
<keyword evidence="2 4" id="KW-0689">Ribosomal protein</keyword>
<dbReference type="InParanoid" id="L2GKZ2"/>
<dbReference type="GO" id="GO:1990904">
    <property type="term" value="C:ribonucleoprotein complex"/>
    <property type="evidence" value="ECO:0007669"/>
    <property type="project" value="UniProtKB-KW"/>
</dbReference>
<dbReference type="RefSeq" id="XP_007605442.1">
    <property type="nucleotide sequence ID" value="XM_007605380.1"/>
</dbReference>
<dbReference type="InterPro" id="IPR001047">
    <property type="entry name" value="Ribosomal_eS8"/>
</dbReference>
<dbReference type="InterPro" id="IPR022309">
    <property type="entry name" value="Ribosomal_Se8/biogenesis_NSA2"/>
</dbReference>